<feature type="compositionally biased region" description="Polar residues" evidence="1">
    <location>
        <begin position="20"/>
        <end position="35"/>
    </location>
</feature>
<comment type="caution">
    <text evidence="2">The sequence shown here is derived from an EMBL/GenBank/DDBJ whole genome shotgun (WGS) entry which is preliminary data.</text>
</comment>
<sequence>MTQDKKPTSTKKLPKRKYESSSITSDINSNPPTNEHTAKLNSVGIKHPPNTKQHCIELIEYLGIEKTDPTGTYSKRQKKFVELEEKFFDKEVQRINCKTKLGKICSIRIKNGINLYAIVINSLGRKTIINDLRTIEVYAEQ</sequence>
<reference evidence="2 3" key="1">
    <citation type="journal article" date="2016" name="Nat. Commun.">
        <title>Thousands of microbial genomes shed light on interconnected biogeochemical processes in an aquifer system.</title>
        <authorList>
            <person name="Anantharaman K."/>
            <person name="Brown C.T."/>
            <person name="Hug L.A."/>
            <person name="Sharon I."/>
            <person name="Castelle C.J."/>
            <person name="Probst A.J."/>
            <person name="Thomas B.C."/>
            <person name="Singh A."/>
            <person name="Wilkins M.J."/>
            <person name="Karaoz U."/>
            <person name="Brodie E.L."/>
            <person name="Williams K.H."/>
            <person name="Hubbard S.S."/>
            <person name="Banfield J.F."/>
        </authorList>
    </citation>
    <scope>NUCLEOTIDE SEQUENCE [LARGE SCALE GENOMIC DNA]</scope>
</reference>
<evidence type="ECO:0000313" key="2">
    <source>
        <dbReference type="EMBL" id="OGH60092.1"/>
    </source>
</evidence>
<dbReference type="Proteomes" id="UP000177067">
    <property type="component" value="Unassembled WGS sequence"/>
</dbReference>
<accession>A0A1F6LL30</accession>
<protein>
    <submittedName>
        <fullName evidence="2">Uncharacterized protein</fullName>
    </submittedName>
</protein>
<dbReference type="EMBL" id="MFPS01000003">
    <property type="protein sequence ID" value="OGH60092.1"/>
    <property type="molecule type" value="Genomic_DNA"/>
</dbReference>
<dbReference type="AlphaFoldDB" id="A0A1F6LL30"/>
<feature type="region of interest" description="Disordered" evidence="1">
    <location>
        <begin position="1"/>
        <end position="46"/>
    </location>
</feature>
<name>A0A1F6LL30_9BACT</name>
<gene>
    <name evidence="2" type="ORF">A2725_00380</name>
</gene>
<proteinExistence type="predicted"/>
<evidence type="ECO:0000256" key="1">
    <source>
        <dbReference type="SAM" id="MobiDB-lite"/>
    </source>
</evidence>
<evidence type="ECO:0000313" key="3">
    <source>
        <dbReference type="Proteomes" id="UP000177067"/>
    </source>
</evidence>
<organism evidence="2 3">
    <name type="scientific">Candidatus Magasanikbacteria bacterium RIFCSPHIGHO2_01_FULL_33_34</name>
    <dbReference type="NCBI Taxonomy" id="1798671"/>
    <lineage>
        <taxon>Bacteria</taxon>
        <taxon>Candidatus Magasanikiibacteriota</taxon>
    </lineage>
</organism>